<protein>
    <submittedName>
        <fullName evidence="1">Uncharacterized protein</fullName>
    </submittedName>
</protein>
<evidence type="ECO:0000313" key="1">
    <source>
        <dbReference type="EMBL" id="KTW00452.1"/>
    </source>
</evidence>
<dbReference type="PATRIC" id="fig|33051.4.peg.2079"/>
<organism evidence="1 2">
    <name type="scientific">Sphingomonas sanguinis</name>
    <dbReference type="NCBI Taxonomy" id="33051"/>
    <lineage>
        <taxon>Bacteria</taxon>
        <taxon>Pseudomonadati</taxon>
        <taxon>Pseudomonadota</taxon>
        <taxon>Alphaproteobacteria</taxon>
        <taxon>Sphingomonadales</taxon>
        <taxon>Sphingomonadaceae</taxon>
        <taxon>Sphingomonas</taxon>
    </lineage>
</organism>
<accession>A0A147IXG9</accession>
<reference evidence="1 2" key="1">
    <citation type="journal article" date="2016" name="Front. Microbiol.">
        <title>Genomic Resource of Rice Seed Associated Bacteria.</title>
        <authorList>
            <person name="Midha S."/>
            <person name="Bansal K."/>
            <person name="Sharma S."/>
            <person name="Kumar N."/>
            <person name="Patil P.P."/>
            <person name="Chaudhry V."/>
            <person name="Patil P.B."/>
        </authorList>
    </citation>
    <scope>NUCLEOTIDE SEQUENCE [LARGE SCALE GENOMIC DNA]</scope>
    <source>
        <strain evidence="1 2">SB4</strain>
    </source>
</reference>
<evidence type="ECO:0000313" key="2">
    <source>
        <dbReference type="Proteomes" id="UP000074072"/>
    </source>
</evidence>
<dbReference type="OrthoDB" id="7173828at2"/>
<dbReference type="EMBL" id="LDTE01000037">
    <property type="protein sequence ID" value="KTW00452.1"/>
    <property type="molecule type" value="Genomic_DNA"/>
</dbReference>
<sequence length="198" mass="21199">MSIALPLSPEPTDATPSYLDYGGTLRPIFGGAIQKLTRLGDRFAIEVTLPPLEYADLGMLWIARLIRAQREGAILPWPQPGFSTGLPGNAVINGAGQAGSLLSLRGLAPGYTVKEGQFFSIVHGGRRYLHQSADTIAASGTGQLRLPLAPMMRINPADGEVVEVAKPMIEGILDGDTRSWKLDVALDVGLTFMITEMK</sequence>
<comment type="caution">
    <text evidence="1">The sequence shown here is derived from an EMBL/GenBank/DDBJ whole genome shotgun (WGS) entry which is preliminary data.</text>
</comment>
<dbReference type="RefSeq" id="WP_058751991.1">
    <property type="nucleotide sequence ID" value="NZ_LDTE01000037.1"/>
</dbReference>
<dbReference type="AlphaFoldDB" id="A0A147IXG9"/>
<dbReference type="Proteomes" id="UP000074072">
    <property type="component" value="Unassembled WGS sequence"/>
</dbReference>
<proteinExistence type="predicted"/>
<name>A0A147IXG9_9SPHN</name>
<gene>
    <name evidence="1" type="ORF">SB4_07010</name>
</gene>